<feature type="transmembrane region" description="Helical" evidence="6">
    <location>
        <begin position="430"/>
        <end position="452"/>
    </location>
</feature>
<evidence type="ECO:0000256" key="1">
    <source>
        <dbReference type="ARBA" id="ARBA00004141"/>
    </source>
</evidence>
<evidence type="ECO:0000256" key="5">
    <source>
        <dbReference type="ARBA" id="ARBA00023136"/>
    </source>
</evidence>
<sequence>MSSTIETQAAQEVAVALPAATEEKFRDIDHKIAEVADEETDRQAHLGVDQVLTPEEIDKERKFLRKIDWHIVPLLMITYGVQYSDKISLSSGVAFDLTANAGLVGNDFAWLSTGFYLAYMIFEFPFANFEQLMAVRTLLGILEAPVTPGFLVIVTAWYRREEQALRSLSFFAMNSFFSFFILLINYGVGKAAVGSSIASWRAINLFLGALSLVWGIILWWTLSTPVDARWLTPEEKIYAHARLVKNNTGETAAGTEFKWAQALECFVDPQIYLLMIFTLFSSCASGGFSTFSTLILKSFGLNTEQTITYQLPWYAFQFVGTCCVGFAVNKWPNKNIKLCIAFGLMLPAIVGIFLEGLLGNDKRWGRLVGFWITGTYTPAGFILWSTTGLNVGGRTKKQVAQGLVFFAWCLGFVIGPQAFQASTAPNYRPGLIFCCCCFVVNEIILVTWYIWVRRENAQRDKRARDMGITAEQIAIEGALFGLQDMTDRQNPHFRYSY</sequence>
<protein>
    <recommendedName>
        <fullName evidence="9">Major facilitator superfamily (MFS) profile domain-containing protein</fullName>
    </recommendedName>
</protein>
<reference evidence="7 8" key="1">
    <citation type="submission" date="2018-11" db="EMBL/GenBank/DDBJ databases">
        <title>Genome sequence of Saitozyma podzolica DSM 27192.</title>
        <authorList>
            <person name="Aliyu H."/>
            <person name="Gorte O."/>
            <person name="Ochsenreither K."/>
        </authorList>
    </citation>
    <scope>NUCLEOTIDE SEQUENCE [LARGE SCALE GENOMIC DNA]</scope>
    <source>
        <strain evidence="7 8">DSM 27192</strain>
    </source>
</reference>
<evidence type="ECO:0000256" key="6">
    <source>
        <dbReference type="SAM" id="Phobius"/>
    </source>
</evidence>
<comment type="subcellular location">
    <subcellularLocation>
        <location evidence="1">Membrane</location>
        <topology evidence="1">Multi-pass membrane protein</topology>
    </subcellularLocation>
</comment>
<keyword evidence="2" id="KW-0813">Transport</keyword>
<dbReference type="GO" id="GO:0022857">
    <property type="term" value="F:transmembrane transporter activity"/>
    <property type="evidence" value="ECO:0007669"/>
    <property type="project" value="InterPro"/>
</dbReference>
<dbReference type="EMBL" id="RSCD01000001">
    <property type="protein sequence ID" value="RSH95545.1"/>
    <property type="molecule type" value="Genomic_DNA"/>
</dbReference>
<feature type="transmembrane region" description="Helical" evidence="6">
    <location>
        <begin position="138"/>
        <end position="158"/>
    </location>
</feature>
<dbReference type="Proteomes" id="UP000279259">
    <property type="component" value="Unassembled WGS sequence"/>
</dbReference>
<feature type="transmembrane region" description="Helical" evidence="6">
    <location>
        <begin position="338"/>
        <end position="358"/>
    </location>
</feature>
<keyword evidence="3 6" id="KW-0812">Transmembrane</keyword>
<evidence type="ECO:0000313" key="8">
    <source>
        <dbReference type="Proteomes" id="UP000279259"/>
    </source>
</evidence>
<dbReference type="SUPFAM" id="SSF103473">
    <property type="entry name" value="MFS general substrate transporter"/>
    <property type="match status" value="1"/>
</dbReference>
<proteinExistence type="predicted"/>
<dbReference type="Pfam" id="PF07690">
    <property type="entry name" value="MFS_1"/>
    <property type="match status" value="1"/>
</dbReference>
<evidence type="ECO:0000256" key="4">
    <source>
        <dbReference type="ARBA" id="ARBA00022989"/>
    </source>
</evidence>
<dbReference type="InterPro" id="IPR036259">
    <property type="entry name" value="MFS_trans_sf"/>
</dbReference>
<name>A0A427YWY0_9TREE</name>
<feature type="transmembrane region" description="Helical" evidence="6">
    <location>
        <begin position="108"/>
        <end position="126"/>
    </location>
</feature>
<dbReference type="PANTHER" id="PTHR43791:SF36">
    <property type="entry name" value="TRANSPORTER, PUTATIVE (AFU_ORTHOLOGUE AFUA_6G08340)-RELATED"/>
    <property type="match status" value="1"/>
</dbReference>
<dbReference type="Gene3D" id="1.20.1250.20">
    <property type="entry name" value="MFS general substrate transporter like domains"/>
    <property type="match status" value="3"/>
</dbReference>
<evidence type="ECO:0000256" key="3">
    <source>
        <dbReference type="ARBA" id="ARBA00022692"/>
    </source>
</evidence>
<evidence type="ECO:0000256" key="2">
    <source>
        <dbReference type="ARBA" id="ARBA00022448"/>
    </source>
</evidence>
<dbReference type="InterPro" id="IPR011701">
    <property type="entry name" value="MFS"/>
</dbReference>
<accession>A0A427YWY0</accession>
<comment type="caution">
    <text evidence="7">The sequence shown here is derived from an EMBL/GenBank/DDBJ whole genome shotgun (WGS) entry which is preliminary data.</text>
</comment>
<feature type="transmembrane region" description="Helical" evidence="6">
    <location>
        <begin position="364"/>
        <end position="387"/>
    </location>
</feature>
<gene>
    <name evidence="7" type="ORF">EHS25_000637</name>
</gene>
<feature type="transmembrane region" description="Helical" evidence="6">
    <location>
        <begin position="271"/>
        <end position="296"/>
    </location>
</feature>
<evidence type="ECO:0000313" key="7">
    <source>
        <dbReference type="EMBL" id="RSH95545.1"/>
    </source>
</evidence>
<feature type="transmembrane region" description="Helical" evidence="6">
    <location>
        <begin position="399"/>
        <end position="418"/>
    </location>
</feature>
<dbReference type="AlphaFoldDB" id="A0A427YWY0"/>
<dbReference type="PANTHER" id="PTHR43791">
    <property type="entry name" value="PERMEASE-RELATED"/>
    <property type="match status" value="1"/>
</dbReference>
<feature type="transmembrane region" description="Helical" evidence="6">
    <location>
        <begin position="170"/>
        <end position="188"/>
    </location>
</feature>
<organism evidence="7 8">
    <name type="scientific">Saitozyma podzolica</name>
    <dbReference type="NCBI Taxonomy" id="1890683"/>
    <lineage>
        <taxon>Eukaryota</taxon>
        <taxon>Fungi</taxon>
        <taxon>Dikarya</taxon>
        <taxon>Basidiomycota</taxon>
        <taxon>Agaricomycotina</taxon>
        <taxon>Tremellomycetes</taxon>
        <taxon>Tremellales</taxon>
        <taxon>Trimorphomycetaceae</taxon>
        <taxon>Saitozyma</taxon>
    </lineage>
</organism>
<keyword evidence="4 6" id="KW-1133">Transmembrane helix</keyword>
<evidence type="ECO:0008006" key="9">
    <source>
        <dbReference type="Google" id="ProtNLM"/>
    </source>
</evidence>
<keyword evidence="8" id="KW-1185">Reference proteome</keyword>
<feature type="transmembrane region" description="Helical" evidence="6">
    <location>
        <begin position="200"/>
        <end position="222"/>
    </location>
</feature>
<dbReference type="GO" id="GO:0016020">
    <property type="term" value="C:membrane"/>
    <property type="evidence" value="ECO:0007669"/>
    <property type="project" value="UniProtKB-SubCell"/>
</dbReference>
<keyword evidence="5 6" id="KW-0472">Membrane</keyword>
<dbReference type="OrthoDB" id="6730379at2759"/>